<evidence type="ECO:0000256" key="2">
    <source>
        <dbReference type="ARBA" id="ARBA00022692"/>
    </source>
</evidence>
<feature type="transmembrane region" description="Helical" evidence="5">
    <location>
        <begin position="6"/>
        <end position="23"/>
    </location>
</feature>
<comment type="subcellular location">
    <subcellularLocation>
        <location evidence="1">Membrane</location>
        <topology evidence="1">Multi-pass membrane protein</topology>
    </subcellularLocation>
</comment>
<evidence type="ECO:0000256" key="1">
    <source>
        <dbReference type="ARBA" id="ARBA00004141"/>
    </source>
</evidence>
<dbReference type="GO" id="GO:0034257">
    <property type="term" value="F:nicotinamide riboside transmembrane transporter activity"/>
    <property type="evidence" value="ECO:0007669"/>
    <property type="project" value="InterPro"/>
</dbReference>
<keyword evidence="4 5" id="KW-0472">Membrane</keyword>
<dbReference type="AlphaFoldDB" id="E6PP47"/>
<comment type="caution">
    <text evidence="6">The sequence shown here is derived from an EMBL/GenBank/DDBJ whole genome shotgun (WGS) entry which is preliminary data.</text>
</comment>
<accession>E6PP47</accession>
<evidence type="ECO:0000256" key="3">
    <source>
        <dbReference type="ARBA" id="ARBA00022989"/>
    </source>
</evidence>
<reference evidence="6" key="1">
    <citation type="submission" date="2009-10" db="EMBL/GenBank/DDBJ databases">
        <title>Diversity of trophic interactions inside an arsenic-rich microbial ecosystem.</title>
        <authorList>
            <person name="Bertin P.N."/>
            <person name="Heinrich-Salmeron A."/>
            <person name="Pelletier E."/>
            <person name="Goulhen-Chollet F."/>
            <person name="Arsene-Ploetze F."/>
            <person name="Gallien S."/>
            <person name="Calteau A."/>
            <person name="Vallenet D."/>
            <person name="Casiot C."/>
            <person name="Chane-Woon-Ming B."/>
            <person name="Giloteaux L."/>
            <person name="Barakat M."/>
            <person name="Bonnefoy V."/>
            <person name="Bruneel O."/>
            <person name="Chandler M."/>
            <person name="Cleiss J."/>
            <person name="Duran R."/>
            <person name="Elbaz-Poulichet F."/>
            <person name="Fonknechten N."/>
            <person name="Lauga B."/>
            <person name="Mornico D."/>
            <person name="Ortet P."/>
            <person name="Schaeffer C."/>
            <person name="Siguier P."/>
            <person name="Alexander Thil Smith A."/>
            <person name="Van Dorsselaer A."/>
            <person name="Weissenbach J."/>
            <person name="Medigue C."/>
            <person name="Le Paslier D."/>
        </authorList>
    </citation>
    <scope>NUCLEOTIDE SEQUENCE</scope>
</reference>
<dbReference type="GO" id="GO:0016020">
    <property type="term" value="C:membrane"/>
    <property type="evidence" value="ECO:0007669"/>
    <property type="project" value="UniProtKB-SubCell"/>
</dbReference>
<evidence type="ECO:0008006" key="7">
    <source>
        <dbReference type="Google" id="ProtNLM"/>
    </source>
</evidence>
<gene>
    <name evidence="6" type="ORF">CARN2_2414</name>
</gene>
<sequence length="82" mass="9170">MTPVVTALNVALTGLSIVGNAFIKRRNRRGYWFWLLGNALGLTMFMLLGQWITVALYGDFTASCVQGLAHWGRLEQQQTIDP</sequence>
<keyword evidence="2 5" id="KW-0812">Transmembrane</keyword>
<dbReference type="Pfam" id="PF04973">
    <property type="entry name" value="NMN_transporter"/>
    <property type="match status" value="1"/>
</dbReference>
<evidence type="ECO:0000256" key="5">
    <source>
        <dbReference type="SAM" id="Phobius"/>
    </source>
</evidence>
<dbReference type="InterPro" id="IPR006419">
    <property type="entry name" value="NMN_transpt_PnuC"/>
</dbReference>
<protein>
    <recommendedName>
        <fullName evidence="7">Nicotinamide riboside transporter PnuC</fullName>
    </recommendedName>
</protein>
<evidence type="ECO:0000256" key="4">
    <source>
        <dbReference type="ARBA" id="ARBA00023136"/>
    </source>
</evidence>
<feature type="transmembrane region" description="Helical" evidence="5">
    <location>
        <begin position="30"/>
        <end position="52"/>
    </location>
</feature>
<organism evidence="6">
    <name type="scientific">mine drainage metagenome</name>
    <dbReference type="NCBI Taxonomy" id="410659"/>
    <lineage>
        <taxon>unclassified sequences</taxon>
        <taxon>metagenomes</taxon>
        <taxon>ecological metagenomes</taxon>
    </lineage>
</organism>
<evidence type="ECO:0000313" key="6">
    <source>
        <dbReference type="EMBL" id="CBH96699.1"/>
    </source>
</evidence>
<proteinExistence type="predicted"/>
<name>E6PP47_9ZZZZ</name>
<dbReference type="EMBL" id="CABM01000030">
    <property type="protein sequence ID" value="CBH96699.1"/>
    <property type="molecule type" value="Genomic_DNA"/>
</dbReference>
<keyword evidence="3 5" id="KW-1133">Transmembrane helix</keyword>